<keyword evidence="6 11" id="KW-0808">Transferase</keyword>
<keyword evidence="7" id="KW-0548">Nucleotidyltransferase</keyword>
<evidence type="ECO:0000256" key="2">
    <source>
        <dbReference type="ARBA" id="ARBA00009558"/>
    </source>
</evidence>
<evidence type="ECO:0000256" key="10">
    <source>
        <dbReference type="ARBA" id="ARBA00047597"/>
    </source>
</evidence>
<dbReference type="Gene3D" id="3.90.176.10">
    <property type="entry name" value="Toxin ADP-ribosyltransferase, Chain A, domain 1"/>
    <property type="match status" value="1"/>
</dbReference>
<evidence type="ECO:0000256" key="6">
    <source>
        <dbReference type="ARBA" id="ARBA00022679"/>
    </source>
</evidence>
<keyword evidence="4" id="KW-0800">Toxin</keyword>
<comment type="similarity">
    <text evidence="2 11">Belongs to the Arg-specific ADP-ribosyltransferase family.</text>
</comment>
<keyword evidence="9" id="KW-0843">Virulence</keyword>
<keyword evidence="5 11" id="KW-0328">Glycosyltransferase</keyword>
<proteinExistence type="inferred from homology"/>
<organism evidence="13 14">
    <name type="scientific">Kryptolebias marmoratus</name>
    <name type="common">Mangrove killifish</name>
    <name type="synonym">Rivulus marmoratus</name>
    <dbReference type="NCBI Taxonomy" id="37003"/>
    <lineage>
        <taxon>Eukaryota</taxon>
        <taxon>Metazoa</taxon>
        <taxon>Chordata</taxon>
        <taxon>Craniata</taxon>
        <taxon>Vertebrata</taxon>
        <taxon>Euteleostomi</taxon>
        <taxon>Actinopterygii</taxon>
        <taxon>Neopterygii</taxon>
        <taxon>Teleostei</taxon>
        <taxon>Neoteleostei</taxon>
        <taxon>Acanthomorphata</taxon>
        <taxon>Ovalentaria</taxon>
        <taxon>Atherinomorphae</taxon>
        <taxon>Cyprinodontiformes</taxon>
        <taxon>Rivulidae</taxon>
        <taxon>Kryptolebias</taxon>
    </lineage>
</organism>
<dbReference type="GO" id="GO:0003950">
    <property type="term" value="F:NAD+ poly-ADP-ribosyltransferase activity"/>
    <property type="evidence" value="ECO:0007669"/>
    <property type="project" value="TreeGrafter"/>
</dbReference>
<dbReference type="PRINTS" id="PR00970">
    <property type="entry name" value="RIBTRNSFRASE"/>
</dbReference>
<evidence type="ECO:0000256" key="8">
    <source>
        <dbReference type="ARBA" id="ARBA00022857"/>
    </source>
</evidence>
<evidence type="ECO:0000256" key="12">
    <source>
        <dbReference type="SAM" id="Phobius"/>
    </source>
</evidence>
<evidence type="ECO:0000256" key="1">
    <source>
        <dbReference type="ARBA" id="ARBA00004613"/>
    </source>
</evidence>
<sequence>MCRSQNRRRCRSAQTTPCLILPSFLKTHLFPFFQSSTRDLTYDLSNNTFDDCGSKVTVVSDETVRRKWNTCRANFSQAWRGSEQNLKKSTHSYMENHHSLALYLFTNMMLQPVNQNFESAERASKQKDTFEPFSLYSSLSQAIQILKHNQMTCLKTNYRTETLFQHNISGKQVRFSTFILGYEGWSFAGNVLCFEMYSCFGANITPYSALKQKSQVLIPPYEVFIVTGVQKQTKGCKITYKLRSNINCVYDRENNKLHSITALPVEGIWLIFTIICFVIMSLFLPCVILKFHHKMNSVCRVAPLQHSTSI</sequence>
<reference evidence="13" key="2">
    <citation type="submission" date="2025-09" db="UniProtKB">
        <authorList>
            <consortium name="Ensembl"/>
        </authorList>
    </citation>
    <scope>IDENTIFICATION</scope>
</reference>
<evidence type="ECO:0000256" key="4">
    <source>
        <dbReference type="ARBA" id="ARBA00022656"/>
    </source>
</evidence>
<protein>
    <recommendedName>
        <fullName evidence="11">NAD(P)(+)--arginine ADP-ribosyltransferase</fullName>
        <ecNumber evidence="11">2.4.2.31</ecNumber>
    </recommendedName>
    <alternativeName>
        <fullName evidence="11">Mono(ADP-ribosyl)transferase</fullName>
    </alternativeName>
</protein>
<name>A0A3Q3GIK3_KRYMA</name>
<dbReference type="PANTHER" id="PTHR10339:SF25">
    <property type="entry name" value="SECRETED EXOENZYME S"/>
    <property type="match status" value="1"/>
</dbReference>
<dbReference type="PANTHER" id="PTHR10339">
    <property type="entry name" value="ADP-RIBOSYLTRANSFERASE"/>
    <property type="match status" value="1"/>
</dbReference>
<keyword evidence="12" id="KW-0472">Membrane</keyword>
<dbReference type="InterPro" id="IPR050999">
    <property type="entry name" value="ADP-ribosyltransferase_ARG"/>
</dbReference>
<dbReference type="Proteomes" id="UP000264800">
    <property type="component" value="Unplaced"/>
</dbReference>
<accession>A0A3Q3GIK3</accession>
<comment type="subcellular location">
    <subcellularLocation>
        <location evidence="1">Secreted</location>
    </subcellularLocation>
</comment>
<dbReference type="GO" id="GO:0005576">
    <property type="term" value="C:extracellular region"/>
    <property type="evidence" value="ECO:0007669"/>
    <property type="project" value="UniProtKB-SubCell"/>
</dbReference>
<keyword evidence="8 11" id="KW-0521">NADP</keyword>
<dbReference type="InterPro" id="IPR000768">
    <property type="entry name" value="ART"/>
</dbReference>
<reference evidence="13" key="1">
    <citation type="submission" date="2025-08" db="UniProtKB">
        <authorList>
            <consortium name="Ensembl"/>
        </authorList>
    </citation>
    <scope>IDENTIFICATION</scope>
</reference>
<evidence type="ECO:0000313" key="13">
    <source>
        <dbReference type="Ensembl" id="ENSKMAP00000023427.1"/>
    </source>
</evidence>
<keyword evidence="14" id="KW-1185">Reference proteome</keyword>
<keyword evidence="12" id="KW-0812">Transmembrane</keyword>
<dbReference type="OMA" id="KHSQVTC"/>
<evidence type="ECO:0000256" key="5">
    <source>
        <dbReference type="ARBA" id="ARBA00022676"/>
    </source>
</evidence>
<evidence type="ECO:0000256" key="9">
    <source>
        <dbReference type="ARBA" id="ARBA00023026"/>
    </source>
</evidence>
<comment type="catalytic activity">
    <reaction evidence="10 11">
        <text>L-arginyl-[protein] + NAD(+) = N(omega)-(ADP-D-ribosyl)-L-arginyl-[protein] + nicotinamide + H(+)</text>
        <dbReference type="Rhea" id="RHEA:19149"/>
        <dbReference type="Rhea" id="RHEA-COMP:10532"/>
        <dbReference type="Rhea" id="RHEA-COMP:15087"/>
        <dbReference type="ChEBI" id="CHEBI:15378"/>
        <dbReference type="ChEBI" id="CHEBI:17154"/>
        <dbReference type="ChEBI" id="CHEBI:29965"/>
        <dbReference type="ChEBI" id="CHEBI:57540"/>
        <dbReference type="ChEBI" id="CHEBI:142554"/>
        <dbReference type="EC" id="2.4.2.31"/>
    </reaction>
</comment>
<dbReference type="GeneTree" id="ENSGT00930000152222"/>
<evidence type="ECO:0000313" key="14">
    <source>
        <dbReference type="Proteomes" id="UP000264800"/>
    </source>
</evidence>
<keyword evidence="3" id="KW-0964">Secreted</keyword>
<dbReference type="GO" id="GO:0090729">
    <property type="term" value="F:toxin activity"/>
    <property type="evidence" value="ECO:0007669"/>
    <property type="project" value="UniProtKB-KW"/>
</dbReference>
<dbReference type="Ensembl" id="ENSKMAT00000023726.1">
    <property type="protein sequence ID" value="ENSKMAP00000023427.1"/>
    <property type="gene ID" value="ENSKMAG00000017382.1"/>
</dbReference>
<dbReference type="Pfam" id="PF01129">
    <property type="entry name" value="ART"/>
    <property type="match status" value="1"/>
</dbReference>
<keyword evidence="11" id="KW-0520">NAD</keyword>
<dbReference type="GO" id="GO:0106274">
    <property type="term" value="F:NAD+-protein-arginine ADP-ribosyltransferase activity"/>
    <property type="evidence" value="ECO:0007669"/>
    <property type="project" value="UniProtKB-EC"/>
</dbReference>
<evidence type="ECO:0000256" key="3">
    <source>
        <dbReference type="ARBA" id="ARBA00022525"/>
    </source>
</evidence>
<dbReference type="SUPFAM" id="SSF56399">
    <property type="entry name" value="ADP-ribosylation"/>
    <property type="match status" value="1"/>
</dbReference>
<dbReference type="GO" id="GO:0016779">
    <property type="term" value="F:nucleotidyltransferase activity"/>
    <property type="evidence" value="ECO:0007669"/>
    <property type="project" value="UniProtKB-KW"/>
</dbReference>
<dbReference type="AlphaFoldDB" id="A0A3Q3GIK3"/>
<evidence type="ECO:0000256" key="11">
    <source>
        <dbReference type="RuleBase" id="RU361228"/>
    </source>
</evidence>
<keyword evidence="12" id="KW-1133">Transmembrane helix</keyword>
<feature type="transmembrane region" description="Helical" evidence="12">
    <location>
        <begin position="268"/>
        <end position="291"/>
    </location>
</feature>
<evidence type="ECO:0000256" key="7">
    <source>
        <dbReference type="ARBA" id="ARBA00022695"/>
    </source>
</evidence>
<dbReference type="EC" id="2.4.2.31" evidence="11"/>